<dbReference type="AlphaFoldDB" id="A0A7M2YWM6"/>
<evidence type="ECO:0000256" key="3">
    <source>
        <dbReference type="ARBA" id="ARBA00022692"/>
    </source>
</evidence>
<feature type="transmembrane region" description="Helical" evidence="6">
    <location>
        <begin position="206"/>
        <end position="227"/>
    </location>
</feature>
<evidence type="ECO:0000313" key="8">
    <source>
        <dbReference type="EMBL" id="RDI73979.1"/>
    </source>
</evidence>
<keyword evidence="3 6" id="KW-0812">Transmembrane</keyword>
<evidence type="ECO:0000256" key="6">
    <source>
        <dbReference type="SAM" id="Phobius"/>
    </source>
</evidence>
<feature type="transmembrane region" description="Helical" evidence="6">
    <location>
        <begin position="289"/>
        <end position="311"/>
    </location>
</feature>
<keyword evidence="4 6" id="KW-1133">Transmembrane helix</keyword>
<feature type="transmembrane region" description="Helical" evidence="6">
    <location>
        <begin position="233"/>
        <end position="254"/>
    </location>
</feature>
<dbReference type="Proteomes" id="UP000254134">
    <property type="component" value="Unassembled WGS sequence"/>
</dbReference>
<feature type="transmembrane region" description="Helical" evidence="6">
    <location>
        <begin position="131"/>
        <end position="149"/>
    </location>
</feature>
<evidence type="ECO:0000256" key="1">
    <source>
        <dbReference type="ARBA" id="ARBA00004651"/>
    </source>
</evidence>
<dbReference type="PROSITE" id="PS50850">
    <property type="entry name" value="MFS"/>
    <property type="match status" value="1"/>
</dbReference>
<dbReference type="GO" id="GO:0005886">
    <property type="term" value="C:plasma membrane"/>
    <property type="evidence" value="ECO:0007669"/>
    <property type="project" value="UniProtKB-SubCell"/>
</dbReference>
<evidence type="ECO:0000313" key="9">
    <source>
        <dbReference type="Proteomes" id="UP000254134"/>
    </source>
</evidence>
<sequence>MRRSSPLGPLVALAFANSAADAALLPLLPAIRRDLGLTALQTGAILSTTTLAMLATALPIGLLVGRVGARLLLLAAALLIPLSLAVQAAAPGLPALLAGRLAFGVSFGIVWVVGPARAMADGRGAAGTGRLIAVSGAGWLVGPVLAGVLADAVGWRATFAALAVATAPVAALVALDRAPAASLAAARLRDAFAAVRHDRSAGGATLVSALLGVVTGVTGLLAPLVLAANGLSAGAIGVAVGVSAAVWTAAAAVAGRVGPARTNVHALGVGAAALATAWLLPAISLSTAVVVGFLVVSAACRSSIGTLVYAVGAHGASGEASAAASVGVMNLAWGVAALVSPLAAGAADSEAGVRTAFAAVALLALALALWLLAPRRRTPAPA</sequence>
<dbReference type="Pfam" id="PF07690">
    <property type="entry name" value="MFS_1"/>
    <property type="match status" value="1"/>
</dbReference>
<comment type="caution">
    <text evidence="8">The sequence shown here is derived from an EMBL/GenBank/DDBJ whole genome shotgun (WGS) entry which is preliminary data.</text>
</comment>
<organism evidence="8 9">
    <name type="scientific">Gaiella occulta</name>
    <dbReference type="NCBI Taxonomy" id="1002870"/>
    <lineage>
        <taxon>Bacteria</taxon>
        <taxon>Bacillati</taxon>
        <taxon>Actinomycetota</taxon>
        <taxon>Thermoleophilia</taxon>
        <taxon>Gaiellales</taxon>
        <taxon>Gaiellaceae</taxon>
        <taxon>Gaiella</taxon>
    </lineage>
</organism>
<name>A0A7M2YWM6_9ACTN</name>
<feature type="transmembrane region" description="Helical" evidence="6">
    <location>
        <begin position="155"/>
        <end position="175"/>
    </location>
</feature>
<comment type="subcellular location">
    <subcellularLocation>
        <location evidence="1">Cell membrane</location>
        <topology evidence="1">Multi-pass membrane protein</topology>
    </subcellularLocation>
</comment>
<evidence type="ECO:0000256" key="5">
    <source>
        <dbReference type="ARBA" id="ARBA00023136"/>
    </source>
</evidence>
<feature type="transmembrane region" description="Helical" evidence="6">
    <location>
        <begin position="323"/>
        <end position="344"/>
    </location>
</feature>
<gene>
    <name evidence="8" type="ORF">Gocc_2076</name>
</gene>
<feature type="transmembrane region" description="Helical" evidence="6">
    <location>
        <begin position="356"/>
        <end position="373"/>
    </location>
</feature>
<keyword evidence="2" id="KW-1003">Cell membrane</keyword>
<dbReference type="GO" id="GO:0022857">
    <property type="term" value="F:transmembrane transporter activity"/>
    <property type="evidence" value="ECO:0007669"/>
    <property type="project" value="InterPro"/>
</dbReference>
<dbReference type="InterPro" id="IPR036259">
    <property type="entry name" value="MFS_trans_sf"/>
</dbReference>
<evidence type="ECO:0000256" key="2">
    <source>
        <dbReference type="ARBA" id="ARBA00022475"/>
    </source>
</evidence>
<reference evidence="9" key="2">
    <citation type="journal article" date="2019" name="MicrobiologyOpen">
        <title>High-quality draft genome sequence of Gaiella occulta isolated from a 150 meter deep mineral water borehole and comparison with the genome sequences of other deep-branching lineages of the phylum Actinobacteria.</title>
        <authorList>
            <person name="Severino R."/>
            <person name="Froufe H.J.C."/>
            <person name="Barroso C."/>
            <person name="Albuquerque L."/>
            <person name="Lobo-da-Cunha A."/>
            <person name="da Costa M.S."/>
            <person name="Egas C."/>
        </authorList>
    </citation>
    <scope>NUCLEOTIDE SEQUENCE [LARGE SCALE GENOMIC DNA]</scope>
    <source>
        <strain evidence="9">F2-233</strain>
    </source>
</reference>
<dbReference type="InterPro" id="IPR011701">
    <property type="entry name" value="MFS"/>
</dbReference>
<feature type="transmembrane region" description="Helical" evidence="6">
    <location>
        <begin position="44"/>
        <end position="64"/>
    </location>
</feature>
<protein>
    <submittedName>
        <fullName evidence="8">Major Facilitator Superfamily protein</fullName>
    </submittedName>
</protein>
<dbReference type="InterPro" id="IPR050189">
    <property type="entry name" value="MFS_Efflux_Transporters"/>
</dbReference>
<feature type="transmembrane region" description="Helical" evidence="6">
    <location>
        <begin position="71"/>
        <end position="90"/>
    </location>
</feature>
<proteinExistence type="predicted"/>
<feature type="domain" description="Major facilitator superfamily (MFS) profile" evidence="7">
    <location>
        <begin position="1"/>
        <end position="376"/>
    </location>
</feature>
<keyword evidence="9" id="KW-1185">Reference proteome</keyword>
<evidence type="ECO:0000259" key="7">
    <source>
        <dbReference type="PROSITE" id="PS50850"/>
    </source>
</evidence>
<reference evidence="8 9" key="1">
    <citation type="submission" date="2018-07" db="EMBL/GenBank/DDBJ databases">
        <title>High-quality-draft genome sequence of Gaiella occulta.</title>
        <authorList>
            <person name="Severino R."/>
            <person name="Froufe H.J.C."/>
            <person name="Rainey F.A."/>
            <person name="Barroso C."/>
            <person name="Albuquerque L."/>
            <person name="Lobo-Da-Cunha A."/>
            <person name="Da Costa M.S."/>
            <person name="Egas C."/>
        </authorList>
    </citation>
    <scope>NUCLEOTIDE SEQUENCE [LARGE SCALE GENOMIC DNA]</scope>
    <source>
        <strain evidence="8 9">F2-233</strain>
    </source>
</reference>
<evidence type="ECO:0000256" key="4">
    <source>
        <dbReference type="ARBA" id="ARBA00022989"/>
    </source>
</evidence>
<feature type="transmembrane region" description="Helical" evidence="6">
    <location>
        <begin position="266"/>
        <end position="283"/>
    </location>
</feature>
<dbReference type="RefSeq" id="WP_181813564.1">
    <property type="nucleotide sequence ID" value="NZ_QQZY01000005.1"/>
</dbReference>
<keyword evidence="5 6" id="KW-0472">Membrane</keyword>
<dbReference type="EMBL" id="QQZY01000005">
    <property type="protein sequence ID" value="RDI73979.1"/>
    <property type="molecule type" value="Genomic_DNA"/>
</dbReference>
<dbReference type="Gene3D" id="1.20.1250.20">
    <property type="entry name" value="MFS general substrate transporter like domains"/>
    <property type="match status" value="1"/>
</dbReference>
<dbReference type="InterPro" id="IPR020846">
    <property type="entry name" value="MFS_dom"/>
</dbReference>
<dbReference type="SUPFAM" id="SSF103473">
    <property type="entry name" value="MFS general substrate transporter"/>
    <property type="match status" value="1"/>
</dbReference>
<dbReference type="PANTHER" id="PTHR43124">
    <property type="entry name" value="PURINE EFFLUX PUMP PBUE"/>
    <property type="match status" value="1"/>
</dbReference>
<feature type="transmembrane region" description="Helical" evidence="6">
    <location>
        <begin position="96"/>
        <end position="119"/>
    </location>
</feature>
<dbReference type="PANTHER" id="PTHR43124:SF3">
    <property type="entry name" value="CHLORAMPHENICOL EFFLUX PUMP RV0191"/>
    <property type="match status" value="1"/>
</dbReference>
<accession>A0A7M2YWM6</accession>